<reference evidence="1 2" key="1">
    <citation type="journal article" date="2023" name="Science">
        <title>Complex scaffold remodeling in plant triterpene biosynthesis.</title>
        <authorList>
            <person name="De La Pena R."/>
            <person name="Hodgson H."/>
            <person name="Liu J.C."/>
            <person name="Stephenson M.J."/>
            <person name="Martin A.C."/>
            <person name="Owen C."/>
            <person name="Harkess A."/>
            <person name="Leebens-Mack J."/>
            <person name="Jimenez L.E."/>
            <person name="Osbourn A."/>
            <person name="Sattely E.S."/>
        </authorList>
    </citation>
    <scope>NUCLEOTIDE SEQUENCE [LARGE SCALE GENOMIC DNA]</scope>
    <source>
        <strain evidence="2">cv. JPN11</strain>
        <tissue evidence="1">Leaf</tissue>
    </source>
</reference>
<comment type="caution">
    <text evidence="1">The sequence shown here is derived from an EMBL/GenBank/DDBJ whole genome shotgun (WGS) entry which is preliminary data.</text>
</comment>
<name>A0ACC1X4C0_MELAZ</name>
<proteinExistence type="predicted"/>
<evidence type="ECO:0000313" key="1">
    <source>
        <dbReference type="EMBL" id="KAJ4705488.1"/>
    </source>
</evidence>
<accession>A0ACC1X4C0</accession>
<evidence type="ECO:0000313" key="2">
    <source>
        <dbReference type="Proteomes" id="UP001164539"/>
    </source>
</evidence>
<dbReference type="EMBL" id="CM051405">
    <property type="protein sequence ID" value="KAJ4705488.1"/>
    <property type="molecule type" value="Genomic_DNA"/>
</dbReference>
<dbReference type="Proteomes" id="UP001164539">
    <property type="component" value="Chromosome 12"/>
</dbReference>
<sequence length="329" mass="37701">MTLLDTGSNDVRMIGICGMGGTGKTTIARVVYDLISCEFEGSSFLTDVRETCEKNGLLSLQKQLVSELLKLTDSNIWNVHSCINIIGSRLRRKKVLLVIDNVVNIEQLESLADKHDWFGSGSRIIITSRDKHLLMTHGVDEIYKFEKLNNDQALQLFCMNAFKAYQPIEEYEQLLKHVLNYAAGLPLALKVLGSFLYGRTMEEWESALQRLKRDPMNQIMQILQISFDGLQDTEKQIFLDIACFFKGKNKEYAIKILEGCDFDPVIGICVLIEKSLVYILDDNRVWMHDLLQEIGQQIVKRESKEPRKRSRLWEKADVCRVLSENTVSN</sequence>
<protein>
    <submittedName>
        <fullName evidence="1">Disease resistance protein</fullName>
    </submittedName>
</protein>
<gene>
    <name evidence="1" type="ORF">OWV82_022255</name>
</gene>
<organism evidence="1 2">
    <name type="scientific">Melia azedarach</name>
    <name type="common">Chinaberry tree</name>
    <dbReference type="NCBI Taxonomy" id="155640"/>
    <lineage>
        <taxon>Eukaryota</taxon>
        <taxon>Viridiplantae</taxon>
        <taxon>Streptophyta</taxon>
        <taxon>Embryophyta</taxon>
        <taxon>Tracheophyta</taxon>
        <taxon>Spermatophyta</taxon>
        <taxon>Magnoliopsida</taxon>
        <taxon>eudicotyledons</taxon>
        <taxon>Gunneridae</taxon>
        <taxon>Pentapetalae</taxon>
        <taxon>rosids</taxon>
        <taxon>malvids</taxon>
        <taxon>Sapindales</taxon>
        <taxon>Meliaceae</taxon>
        <taxon>Melia</taxon>
    </lineage>
</organism>
<keyword evidence="2" id="KW-1185">Reference proteome</keyword>